<evidence type="ECO:0000313" key="3">
    <source>
        <dbReference type="EMBL" id="MCS4558721.1"/>
    </source>
</evidence>
<dbReference type="SUPFAM" id="SSF50494">
    <property type="entry name" value="Trypsin-like serine proteases"/>
    <property type="match status" value="1"/>
</dbReference>
<dbReference type="InterPro" id="IPR001254">
    <property type="entry name" value="Trypsin_dom"/>
</dbReference>
<dbReference type="InterPro" id="IPR018114">
    <property type="entry name" value="TRYPSIN_HIS"/>
</dbReference>
<dbReference type="Proteomes" id="UP001201549">
    <property type="component" value="Unassembled WGS sequence"/>
</dbReference>
<comment type="caution">
    <text evidence="3">The sequence shown here is derived from an EMBL/GenBank/DDBJ whole genome shotgun (WGS) entry which is preliminary data.</text>
</comment>
<gene>
    <name evidence="3" type="ORF">L9G74_20070</name>
</gene>
<dbReference type="InterPro" id="IPR009003">
    <property type="entry name" value="Peptidase_S1_PA"/>
</dbReference>
<evidence type="ECO:0000256" key="1">
    <source>
        <dbReference type="ARBA" id="ARBA00023157"/>
    </source>
</evidence>
<protein>
    <submittedName>
        <fullName evidence="3">Trypsin-like serine protease</fullName>
        <ecNumber evidence="3">3.4.21.-</ecNumber>
    </submittedName>
</protein>
<dbReference type="PROSITE" id="PS50240">
    <property type="entry name" value="TRYPSIN_DOM"/>
    <property type="match status" value="1"/>
</dbReference>
<reference evidence="4" key="2">
    <citation type="submission" date="2023-07" db="EMBL/GenBank/DDBJ databases">
        <title>Shewanella mangrovi sp. nov., an acetaldehyde- degrading bacterium isolated from mangrove sediment.</title>
        <authorList>
            <person name="Liu Y."/>
        </authorList>
    </citation>
    <scope>NUCLEOTIDE SEQUENCE [LARGE SCALE GENOMIC DNA]</scope>
    <source>
        <strain evidence="4">C32</strain>
    </source>
</reference>
<keyword evidence="1" id="KW-1015">Disulfide bond</keyword>
<feature type="domain" description="Peptidase S1" evidence="2">
    <location>
        <begin position="28"/>
        <end position="110"/>
    </location>
</feature>
<dbReference type="InterPro" id="IPR043504">
    <property type="entry name" value="Peptidase_S1_PA_chymotrypsin"/>
</dbReference>
<evidence type="ECO:0000259" key="2">
    <source>
        <dbReference type="PROSITE" id="PS50240"/>
    </source>
</evidence>
<dbReference type="PROSITE" id="PS00134">
    <property type="entry name" value="TRYPSIN_HIS"/>
    <property type="match status" value="1"/>
</dbReference>
<dbReference type="EMBL" id="JAKOGG010000094">
    <property type="protein sequence ID" value="MCS4558721.1"/>
    <property type="molecule type" value="Genomic_DNA"/>
</dbReference>
<dbReference type="PANTHER" id="PTHR24252:SF7">
    <property type="entry name" value="HYALIN"/>
    <property type="match status" value="1"/>
</dbReference>
<dbReference type="RefSeq" id="WP_238898536.1">
    <property type="nucleotide sequence ID" value="NZ_JAKOGG010000094.1"/>
</dbReference>
<evidence type="ECO:0000313" key="4">
    <source>
        <dbReference type="Proteomes" id="UP001201549"/>
    </source>
</evidence>
<proteinExistence type="predicted"/>
<dbReference type="Gene3D" id="2.40.10.10">
    <property type="entry name" value="Trypsin-like serine proteases"/>
    <property type="match status" value="1"/>
</dbReference>
<dbReference type="GO" id="GO:0016787">
    <property type="term" value="F:hydrolase activity"/>
    <property type="evidence" value="ECO:0007669"/>
    <property type="project" value="UniProtKB-KW"/>
</dbReference>
<reference evidence="3 4" key="1">
    <citation type="submission" date="2022-02" db="EMBL/GenBank/DDBJ databases">
        <authorList>
            <person name="Zhuang L."/>
        </authorList>
    </citation>
    <scope>NUCLEOTIDE SEQUENCE [LARGE SCALE GENOMIC DNA]</scope>
    <source>
        <strain evidence="3 4">C32</strain>
    </source>
</reference>
<accession>A0ABT2FU81</accession>
<dbReference type="EC" id="3.4.21.-" evidence="3"/>
<keyword evidence="4" id="KW-1185">Reference proteome</keyword>
<dbReference type="PANTHER" id="PTHR24252">
    <property type="entry name" value="ACROSIN-RELATED"/>
    <property type="match status" value="1"/>
</dbReference>
<name>A0ABT2FU81_9GAMM</name>
<dbReference type="Pfam" id="PF00089">
    <property type="entry name" value="Trypsin"/>
    <property type="match status" value="1"/>
</dbReference>
<sequence>MILVSFLFFGVAWAGLTCDCGRRNAGRIVGGTETKKNEYPWMIAIRTRTNSFTFCGGAILTPWHIITAAHCVWTRQAKDLVAIIGAHDVNDLLDKTRKLHNIDQAIVHPA</sequence>
<feature type="non-terminal residue" evidence="3">
    <location>
        <position position="110"/>
    </location>
</feature>
<keyword evidence="3" id="KW-0378">Hydrolase</keyword>
<organism evidence="3 4">
    <name type="scientific">Shewanella electrica</name>
    <dbReference type="NCBI Taxonomy" id="515560"/>
    <lineage>
        <taxon>Bacteria</taxon>
        <taxon>Pseudomonadati</taxon>
        <taxon>Pseudomonadota</taxon>
        <taxon>Gammaproteobacteria</taxon>
        <taxon>Alteromonadales</taxon>
        <taxon>Shewanellaceae</taxon>
        <taxon>Shewanella</taxon>
    </lineage>
</organism>